<dbReference type="RefSeq" id="WP_165141779.1">
    <property type="nucleotide sequence ID" value="NZ_JAALLT010000003.1"/>
</dbReference>
<dbReference type="Proteomes" id="UP000473278">
    <property type="component" value="Unassembled WGS sequence"/>
</dbReference>
<dbReference type="Gene3D" id="3.40.190.10">
    <property type="entry name" value="Periplasmic binding protein-like II"/>
    <property type="match status" value="2"/>
</dbReference>
<sequence length="317" mass="34807">MRLYFAIAIFLGMLLASCSGNNSDGLDGEVKIDGSSTVFPITEAVAEEFRSEAPNVRVTVGVSGTGGGFQKFIRGETDINNASREIKPSEIAEAEEAGVDYVRLSVAYDGLAVVVNPENDWVDHFTVEELKEIWEPTAQGNITRWNQIRDGWPDEEFHLYGPGVASGTYDYFTEAIVGESGSSRGDFTASEDDNVLVQGIATDKYAIGFFGLAYFEENADRLKLLGVKDGEGEPVEPSLETVSNNTYTPLSRPLFIYISESAAQKKQVQEFVNFYLNNAPELSKDIGYVPMPDSAYQRQKNKFQEFVGADSTATSEN</sequence>
<dbReference type="InterPro" id="IPR024370">
    <property type="entry name" value="PBP_domain"/>
</dbReference>
<dbReference type="EMBL" id="JAALLT010000003">
    <property type="protein sequence ID" value="NGP76917.1"/>
    <property type="molecule type" value="Genomic_DNA"/>
</dbReference>
<dbReference type="GO" id="GO:0006817">
    <property type="term" value="P:phosphate ion transport"/>
    <property type="evidence" value="ECO:0007669"/>
    <property type="project" value="UniProtKB-UniRule"/>
</dbReference>
<keyword evidence="2 4" id="KW-0813">Transport</keyword>
<dbReference type="InterPro" id="IPR011862">
    <property type="entry name" value="Phos-bd"/>
</dbReference>
<accession>A0A6M1T2C7</accession>
<dbReference type="PANTHER" id="PTHR30570:SF1">
    <property type="entry name" value="PHOSPHATE-BINDING PROTEIN PSTS"/>
    <property type="match status" value="1"/>
</dbReference>
<feature type="domain" description="PBP" evidence="5">
    <location>
        <begin position="23"/>
        <end position="277"/>
    </location>
</feature>
<reference evidence="6 7" key="1">
    <citation type="submission" date="2020-02" db="EMBL/GenBank/DDBJ databases">
        <title>Balneolaceae bacterium YR4-1, complete genome.</title>
        <authorList>
            <person name="Li Y."/>
            <person name="Wu S."/>
        </authorList>
    </citation>
    <scope>NUCLEOTIDE SEQUENCE [LARGE SCALE GENOMIC DNA]</scope>
    <source>
        <strain evidence="6 7">YR4-1</strain>
    </source>
</reference>
<gene>
    <name evidence="6" type="ORF">G3570_09750</name>
</gene>
<evidence type="ECO:0000256" key="4">
    <source>
        <dbReference type="RuleBase" id="RU367119"/>
    </source>
</evidence>
<dbReference type="AlphaFoldDB" id="A0A6M1T2C7"/>
<keyword evidence="7" id="KW-1185">Reference proteome</keyword>
<dbReference type="InterPro" id="IPR050811">
    <property type="entry name" value="Phosphate_ABC_transporter"/>
</dbReference>
<dbReference type="PANTHER" id="PTHR30570">
    <property type="entry name" value="PERIPLASMIC PHOSPHATE BINDING COMPONENT OF PHOSPHATE ABC TRANSPORTER"/>
    <property type="match status" value="1"/>
</dbReference>
<evidence type="ECO:0000313" key="6">
    <source>
        <dbReference type="EMBL" id="NGP76917.1"/>
    </source>
</evidence>
<feature type="signal peptide" evidence="4">
    <location>
        <begin position="1"/>
        <end position="22"/>
    </location>
</feature>
<dbReference type="CDD" id="cd13654">
    <property type="entry name" value="PBP2_phosphate_like_2"/>
    <property type="match status" value="1"/>
</dbReference>
<keyword evidence="4" id="KW-0592">Phosphate transport</keyword>
<proteinExistence type="inferred from homology"/>
<dbReference type="Pfam" id="PF12849">
    <property type="entry name" value="PBP_like_2"/>
    <property type="match status" value="1"/>
</dbReference>
<feature type="chain" id="PRO_5027165877" description="Phosphate-binding protein" evidence="4">
    <location>
        <begin position="23"/>
        <end position="317"/>
    </location>
</feature>
<evidence type="ECO:0000259" key="5">
    <source>
        <dbReference type="Pfam" id="PF12849"/>
    </source>
</evidence>
<evidence type="ECO:0000256" key="2">
    <source>
        <dbReference type="ARBA" id="ARBA00022448"/>
    </source>
</evidence>
<name>A0A6M1T2C7_9BACT</name>
<dbReference type="NCBIfam" id="TIGR02136">
    <property type="entry name" value="ptsS_2"/>
    <property type="match status" value="1"/>
</dbReference>
<keyword evidence="3 4" id="KW-0732">Signal</keyword>
<comment type="function">
    <text evidence="4">Involved in the system for phosphate transport across the cytoplasmic membrane.</text>
</comment>
<protein>
    <recommendedName>
        <fullName evidence="4">Phosphate-binding protein</fullName>
    </recommendedName>
</protein>
<dbReference type="SUPFAM" id="SSF53850">
    <property type="entry name" value="Periplasmic binding protein-like II"/>
    <property type="match status" value="1"/>
</dbReference>
<evidence type="ECO:0000313" key="7">
    <source>
        <dbReference type="Proteomes" id="UP000473278"/>
    </source>
</evidence>
<comment type="caution">
    <text evidence="6">The sequence shown here is derived from an EMBL/GenBank/DDBJ whole genome shotgun (WGS) entry which is preliminary data.</text>
</comment>
<dbReference type="GO" id="GO:0042301">
    <property type="term" value="F:phosphate ion binding"/>
    <property type="evidence" value="ECO:0007669"/>
    <property type="project" value="UniProtKB-UniRule"/>
</dbReference>
<comment type="similarity">
    <text evidence="1 4">Belongs to the PstS family.</text>
</comment>
<evidence type="ECO:0000256" key="3">
    <source>
        <dbReference type="ARBA" id="ARBA00022729"/>
    </source>
</evidence>
<dbReference type="PROSITE" id="PS51257">
    <property type="entry name" value="PROKAR_LIPOPROTEIN"/>
    <property type="match status" value="1"/>
</dbReference>
<evidence type="ECO:0000256" key="1">
    <source>
        <dbReference type="ARBA" id="ARBA00008725"/>
    </source>
</evidence>
<dbReference type="FunFam" id="3.40.190.10:FF:000055">
    <property type="entry name" value="Phosphate ABC transporter, phosphate-binding protein"/>
    <property type="match status" value="1"/>
</dbReference>
<organism evidence="6 7">
    <name type="scientific">Halalkalibaculum roseum</name>
    <dbReference type="NCBI Taxonomy" id="2709311"/>
    <lineage>
        <taxon>Bacteria</taxon>
        <taxon>Pseudomonadati</taxon>
        <taxon>Balneolota</taxon>
        <taxon>Balneolia</taxon>
        <taxon>Balneolales</taxon>
        <taxon>Balneolaceae</taxon>
        <taxon>Halalkalibaculum</taxon>
    </lineage>
</organism>